<dbReference type="Pfam" id="PF00072">
    <property type="entry name" value="Response_reg"/>
    <property type="match status" value="1"/>
</dbReference>
<name>A0A212JRR7_9FIRM</name>
<dbReference type="InterPro" id="IPR018062">
    <property type="entry name" value="HTH_AraC-typ_CS"/>
</dbReference>
<feature type="domain" description="Response regulatory" evidence="8">
    <location>
        <begin position="2"/>
        <end position="119"/>
    </location>
</feature>
<evidence type="ECO:0000256" key="1">
    <source>
        <dbReference type="ARBA" id="ARBA00018672"/>
    </source>
</evidence>
<evidence type="ECO:0000256" key="5">
    <source>
        <dbReference type="ARBA" id="ARBA00024867"/>
    </source>
</evidence>
<comment type="function">
    <text evidence="5">May play the central regulatory role in sporulation. It may be an element of the effector pathway responsible for the activation of sporulation genes in response to nutritional stress. Spo0A may act in concert with spo0H (a sigma factor) to control the expression of some genes that are critical to the sporulation process.</text>
</comment>
<protein>
    <recommendedName>
        <fullName evidence="1">Stage 0 sporulation protein A homolog</fullName>
    </recommendedName>
</protein>
<dbReference type="InterPro" id="IPR018060">
    <property type="entry name" value="HTH_AraC"/>
</dbReference>
<dbReference type="GO" id="GO:0003700">
    <property type="term" value="F:DNA-binding transcription factor activity"/>
    <property type="evidence" value="ECO:0007669"/>
    <property type="project" value="InterPro"/>
</dbReference>
<dbReference type="GO" id="GO:0000160">
    <property type="term" value="P:phosphorelay signal transduction system"/>
    <property type="evidence" value="ECO:0007669"/>
    <property type="project" value="InterPro"/>
</dbReference>
<evidence type="ECO:0000259" key="7">
    <source>
        <dbReference type="PROSITE" id="PS01124"/>
    </source>
</evidence>
<dbReference type="CDD" id="cd17536">
    <property type="entry name" value="REC_YesN-like"/>
    <property type="match status" value="1"/>
</dbReference>
<dbReference type="Gene3D" id="1.10.10.60">
    <property type="entry name" value="Homeodomain-like"/>
    <property type="match status" value="2"/>
</dbReference>
<organism evidence="9">
    <name type="scientific">uncultured Eubacteriales bacterium</name>
    <dbReference type="NCBI Taxonomy" id="172733"/>
    <lineage>
        <taxon>Bacteria</taxon>
        <taxon>Bacillati</taxon>
        <taxon>Bacillota</taxon>
        <taxon>Clostridia</taxon>
        <taxon>Eubacteriales</taxon>
        <taxon>environmental samples</taxon>
    </lineage>
</organism>
<keyword evidence="2" id="KW-0805">Transcription regulation</keyword>
<dbReference type="InterPro" id="IPR009057">
    <property type="entry name" value="Homeodomain-like_sf"/>
</dbReference>
<keyword evidence="4" id="KW-0804">Transcription</keyword>
<keyword evidence="3" id="KW-0238">DNA-binding</keyword>
<dbReference type="SMART" id="SM00448">
    <property type="entry name" value="REC"/>
    <property type="match status" value="1"/>
</dbReference>
<dbReference type="PANTHER" id="PTHR43280">
    <property type="entry name" value="ARAC-FAMILY TRANSCRIPTIONAL REGULATOR"/>
    <property type="match status" value="1"/>
</dbReference>
<dbReference type="SUPFAM" id="SSF46689">
    <property type="entry name" value="Homeodomain-like"/>
    <property type="match status" value="2"/>
</dbReference>
<evidence type="ECO:0000313" key="9">
    <source>
        <dbReference type="EMBL" id="SBW02117.1"/>
    </source>
</evidence>
<keyword evidence="6" id="KW-0597">Phosphoprotein</keyword>
<dbReference type="SUPFAM" id="SSF52172">
    <property type="entry name" value="CheY-like"/>
    <property type="match status" value="1"/>
</dbReference>
<sequence length="526" mass="59969">MKLLIVDDQMSVVDGLKRGVNWKAMGFSAVDTAYNAVDAKASLRRQVADVMLCDIEMPMESGLELLQWMREQGMQTRCIFLTAHAKFDYAQEALRLGGFSYIVQPAPYSEIGQAVAKAVEDVESGREQAELQQMGKAFHQQEPAIVANVLRGFLRRQPNGRDMSTLEKMGIMPLRGKVGYLVMIQPLRWELDMPWDGSLLGVALGNISSETFEPHSELSVVAYMLREECLAMVLQNTEGEEMPLEGVVRQLVFLESVFEQYIQCTVACYLDGPVPVSSMPERWEKLVAMRDENVALRPGVFQLEEKPRVPHTFRVPQIRNWYSLLREGYTEAMEKEGGALLDKLLENGQLDSSTLRAFYQDFLQMVYHAIEGSEDKMHQMFHEPEDLELYRNAMKSVDNMKRLLHHVAVHFSAPAPADDQKTVVEKVRRYIGEHLDSELRRDELAEYVHLNPDYLTRIFKKETGYSIKEYVILQKMEEAKALLRTTLLPISFIAAKVGYCNFSHFSYTYKKVLGVTPQEERQGGGA</sequence>
<evidence type="ECO:0000259" key="8">
    <source>
        <dbReference type="PROSITE" id="PS50110"/>
    </source>
</evidence>
<proteinExistence type="predicted"/>
<dbReference type="Gene3D" id="3.40.50.2300">
    <property type="match status" value="1"/>
</dbReference>
<dbReference type="AlphaFoldDB" id="A0A212JRR7"/>
<feature type="domain" description="HTH araC/xylS-type" evidence="7">
    <location>
        <begin position="425"/>
        <end position="523"/>
    </location>
</feature>
<dbReference type="InterPro" id="IPR001789">
    <property type="entry name" value="Sig_transdc_resp-reg_receiver"/>
</dbReference>
<evidence type="ECO:0000256" key="4">
    <source>
        <dbReference type="ARBA" id="ARBA00023163"/>
    </source>
</evidence>
<feature type="modified residue" description="4-aspartylphosphate" evidence="6">
    <location>
        <position position="54"/>
    </location>
</feature>
<dbReference type="EMBL" id="FLUN01000001">
    <property type="protein sequence ID" value="SBW02117.1"/>
    <property type="molecule type" value="Genomic_DNA"/>
</dbReference>
<dbReference type="PROSITE" id="PS50110">
    <property type="entry name" value="RESPONSE_REGULATORY"/>
    <property type="match status" value="1"/>
</dbReference>
<dbReference type="Pfam" id="PF12833">
    <property type="entry name" value="HTH_18"/>
    <property type="match status" value="1"/>
</dbReference>
<dbReference type="InterPro" id="IPR011006">
    <property type="entry name" value="CheY-like_superfamily"/>
</dbReference>
<evidence type="ECO:0000256" key="2">
    <source>
        <dbReference type="ARBA" id="ARBA00023015"/>
    </source>
</evidence>
<gene>
    <name evidence="9" type="ORF">KL86CLO1_11595</name>
</gene>
<dbReference type="PANTHER" id="PTHR43280:SF10">
    <property type="entry name" value="REGULATORY PROTEIN POCR"/>
    <property type="match status" value="1"/>
</dbReference>
<reference evidence="9" key="1">
    <citation type="submission" date="2016-04" db="EMBL/GenBank/DDBJ databases">
        <authorList>
            <person name="Evans L.H."/>
            <person name="Alamgir A."/>
            <person name="Owens N."/>
            <person name="Weber N.D."/>
            <person name="Virtaneva K."/>
            <person name="Barbian K."/>
            <person name="Babar A."/>
            <person name="Rosenke K."/>
        </authorList>
    </citation>
    <scope>NUCLEOTIDE SEQUENCE</scope>
    <source>
        <strain evidence="9">86</strain>
    </source>
</reference>
<dbReference type="SMART" id="SM00342">
    <property type="entry name" value="HTH_ARAC"/>
    <property type="match status" value="1"/>
</dbReference>
<dbReference type="PROSITE" id="PS00041">
    <property type="entry name" value="HTH_ARAC_FAMILY_1"/>
    <property type="match status" value="1"/>
</dbReference>
<dbReference type="GO" id="GO:0043565">
    <property type="term" value="F:sequence-specific DNA binding"/>
    <property type="evidence" value="ECO:0007669"/>
    <property type="project" value="InterPro"/>
</dbReference>
<accession>A0A212JRR7</accession>
<dbReference type="PROSITE" id="PS01124">
    <property type="entry name" value="HTH_ARAC_FAMILY_2"/>
    <property type="match status" value="1"/>
</dbReference>
<evidence type="ECO:0000256" key="3">
    <source>
        <dbReference type="ARBA" id="ARBA00023125"/>
    </source>
</evidence>
<evidence type="ECO:0000256" key="6">
    <source>
        <dbReference type="PROSITE-ProRule" id="PRU00169"/>
    </source>
</evidence>